<reference evidence="2 4" key="4">
    <citation type="submission" date="2018-06" db="EMBL/GenBank/DDBJ databases">
        <authorList>
            <consortium name="Pathogen Informatics"/>
            <person name="Doyle S."/>
        </authorList>
    </citation>
    <scope>NUCLEOTIDE SEQUENCE [LARGE SCALE GENOMIC DNA]</scope>
    <source>
        <strain evidence="4">NCTC 9529</strain>
        <strain evidence="2">NCTC9529</strain>
    </source>
</reference>
<evidence type="ECO:0000313" key="2">
    <source>
        <dbReference type="EMBL" id="STD10842.1"/>
    </source>
</evidence>
<proteinExistence type="predicted"/>
<organism evidence="1 3">
    <name type="scientific">Cronobacter universalis NCTC 9529</name>
    <dbReference type="NCBI Taxonomy" id="1074000"/>
    <lineage>
        <taxon>Bacteria</taxon>
        <taxon>Pseudomonadati</taxon>
        <taxon>Pseudomonadota</taxon>
        <taxon>Gammaproteobacteria</taxon>
        <taxon>Enterobacterales</taxon>
        <taxon>Enterobacteriaceae</taxon>
        <taxon>Cronobacter</taxon>
    </lineage>
</organism>
<reference evidence="3" key="1">
    <citation type="submission" date="2015-07" db="EMBL/GenBank/DDBJ databases">
        <authorList>
            <person name="Moine D."/>
            <person name="Kassam M."/>
        </authorList>
    </citation>
    <scope>NUCLEOTIDE SEQUENCE [LARGE SCALE GENOMIC DNA]</scope>
    <source>
        <strain evidence="3">NCTC 9529</strain>
    </source>
</reference>
<evidence type="ECO:0000313" key="1">
    <source>
        <dbReference type="EMBL" id="ALB55424.1"/>
    </source>
</evidence>
<name>A0AAC8VRA7_9ENTR</name>
<dbReference type="EMBL" id="CP012257">
    <property type="protein sequence ID" value="ALB55424.1"/>
    <property type="molecule type" value="Genomic_DNA"/>
</dbReference>
<keyword evidence="4" id="KW-1185">Reference proteome</keyword>
<dbReference type="Proteomes" id="UP000254849">
    <property type="component" value="Unassembled WGS sequence"/>
</dbReference>
<dbReference type="RefSeq" id="WP_007699183.1">
    <property type="nucleotide sequence ID" value="NZ_AJKW01000008.1"/>
</dbReference>
<gene>
    <name evidence="1" type="ORF">AFK65_12375</name>
    <name evidence="2" type="ORF">NCTC9529_02531</name>
</gene>
<dbReference type="AlphaFoldDB" id="A0AAC8VRA7"/>
<protein>
    <submittedName>
        <fullName evidence="1">Transketolase, C-terminal section</fullName>
    </submittedName>
</protein>
<dbReference type="KEGG" id="cui:AFK65_12375"/>
<reference evidence="1 3" key="3">
    <citation type="journal article" date="2016" name="Genome Announc.">
        <title>Fully Closed Genome Sequences of Five Type Strains of the Genus Cronobacter and One Cronobacter sakazakii Strain.</title>
        <authorList>
            <person name="Moine D."/>
            <person name="Kassam M."/>
            <person name="Baert L."/>
            <person name="Tang Y."/>
            <person name="Barretto C."/>
            <person name="Ngom Bru C."/>
            <person name="Klijn A."/>
            <person name="Descombes P."/>
        </authorList>
    </citation>
    <scope>NUCLEOTIDE SEQUENCE [LARGE SCALE GENOMIC DNA]</scope>
    <source>
        <strain evidence="1 3">NCTC 9529</strain>
    </source>
</reference>
<accession>A0AAC8VRA7</accession>
<dbReference type="EMBL" id="UFYH01000001">
    <property type="protein sequence ID" value="STD10842.1"/>
    <property type="molecule type" value="Genomic_DNA"/>
</dbReference>
<evidence type="ECO:0000313" key="4">
    <source>
        <dbReference type="Proteomes" id="UP000254849"/>
    </source>
</evidence>
<sequence length="48" mass="5247">MNCCAAKNVQINFFIPQGYGPAGEYAWMLEQCGLTAPQVTQQILDAVL</sequence>
<reference evidence="3" key="2">
    <citation type="submission" date="2015-09" db="EMBL/GenBank/DDBJ databases">
        <title>Cronobacter genome sequencing and assembly.</title>
        <authorList>
            <person name="Descombes P."/>
            <person name="Baert L."/>
            <person name="Ngom-Bru C."/>
            <person name="Barretto C."/>
        </authorList>
    </citation>
    <scope>NUCLEOTIDE SEQUENCE [LARGE SCALE GENOMIC DNA]</scope>
    <source>
        <strain evidence="3">NCTC 9529</strain>
    </source>
</reference>
<dbReference type="Proteomes" id="UP000061974">
    <property type="component" value="Chromosome"/>
</dbReference>
<evidence type="ECO:0000313" key="3">
    <source>
        <dbReference type="Proteomes" id="UP000061974"/>
    </source>
</evidence>